<dbReference type="InterPro" id="IPR036700">
    <property type="entry name" value="BOBF_sf"/>
</dbReference>
<protein>
    <submittedName>
        <fullName evidence="2">Uncharacterized protein YdeI (BOF family)</fullName>
    </submittedName>
</protein>
<dbReference type="RefSeq" id="WP_354198251.1">
    <property type="nucleotide sequence ID" value="NZ_JBEPLW010000020.1"/>
</dbReference>
<proteinExistence type="predicted"/>
<organism evidence="2 3">
    <name type="scientific">Bhargavaea ullalensis</name>
    <dbReference type="NCBI Taxonomy" id="1265685"/>
    <lineage>
        <taxon>Bacteria</taxon>
        <taxon>Bacillati</taxon>
        <taxon>Bacillota</taxon>
        <taxon>Bacilli</taxon>
        <taxon>Bacillales</taxon>
        <taxon>Caryophanaceae</taxon>
        <taxon>Bhargavaea</taxon>
    </lineage>
</organism>
<keyword evidence="3" id="KW-1185">Reference proteome</keyword>
<dbReference type="PROSITE" id="PS51257">
    <property type="entry name" value="PROKAR_LIPOPROTEIN"/>
    <property type="match status" value="1"/>
</dbReference>
<evidence type="ECO:0000313" key="2">
    <source>
        <dbReference type="EMBL" id="MET3576312.1"/>
    </source>
</evidence>
<dbReference type="Proteomes" id="UP001549099">
    <property type="component" value="Unassembled WGS sequence"/>
</dbReference>
<evidence type="ECO:0000313" key="3">
    <source>
        <dbReference type="Proteomes" id="UP001549099"/>
    </source>
</evidence>
<sequence>MKRLSFILLGGLLLGACSNDDKPPVTSTESISPPASGDKKSQSEINDEFMASAEEITFDSASTGDIEEGTHVRIRGEVTGHSALGGFMLKDPEGDGEIAVTNLDTTDTALEDGDIVTVYGTFGGTDKDDQPEINATVIEKQ</sequence>
<accession>A0ABV2GDE3</accession>
<dbReference type="EMBL" id="JBEPLW010000020">
    <property type="protein sequence ID" value="MET3576312.1"/>
    <property type="molecule type" value="Genomic_DNA"/>
</dbReference>
<reference evidence="2 3" key="1">
    <citation type="submission" date="2024-06" db="EMBL/GenBank/DDBJ databases">
        <title>Genomic Encyclopedia of Type Strains, Phase IV (KMG-IV): sequencing the most valuable type-strain genomes for metagenomic binning, comparative biology and taxonomic classification.</title>
        <authorList>
            <person name="Goeker M."/>
        </authorList>
    </citation>
    <scope>NUCLEOTIDE SEQUENCE [LARGE SCALE GENOMIC DNA]</scope>
    <source>
        <strain evidence="2 3">DSM 26128</strain>
    </source>
</reference>
<feature type="region of interest" description="Disordered" evidence="1">
    <location>
        <begin position="17"/>
        <end position="44"/>
    </location>
</feature>
<comment type="caution">
    <text evidence="2">The sequence shown here is derived from an EMBL/GenBank/DDBJ whole genome shotgun (WGS) entry which is preliminary data.</text>
</comment>
<gene>
    <name evidence="2" type="ORF">ABID49_002228</name>
</gene>
<feature type="region of interest" description="Disordered" evidence="1">
    <location>
        <begin position="122"/>
        <end position="141"/>
    </location>
</feature>
<evidence type="ECO:0000256" key="1">
    <source>
        <dbReference type="SAM" id="MobiDB-lite"/>
    </source>
</evidence>
<name>A0ABV2GDE3_9BACL</name>
<dbReference type="SUPFAM" id="SSF101756">
    <property type="entry name" value="Hypothetical protein YgiW"/>
    <property type="match status" value="1"/>
</dbReference>